<dbReference type="Gene3D" id="6.10.250.2410">
    <property type="match status" value="1"/>
</dbReference>
<accession>A0AB94IXM4</accession>
<evidence type="ECO:0000313" key="2">
    <source>
        <dbReference type="EMBL" id="CBL28414.1"/>
    </source>
</evidence>
<dbReference type="PANTHER" id="PTHR33969:SF2">
    <property type="entry name" value="SEGREGATION AND CONDENSATION PROTEIN A"/>
    <property type="match status" value="1"/>
</dbReference>
<organism evidence="2 3">
    <name type="scientific">Fretibacterium fastidiosum</name>
    <dbReference type="NCBI Taxonomy" id="651822"/>
    <lineage>
        <taxon>Bacteria</taxon>
        <taxon>Thermotogati</taxon>
        <taxon>Synergistota</taxon>
        <taxon>Synergistia</taxon>
        <taxon>Synergistales</taxon>
        <taxon>Aminobacteriaceae</taxon>
        <taxon>Fretibacterium</taxon>
    </lineage>
</organism>
<dbReference type="PANTHER" id="PTHR33969">
    <property type="entry name" value="SEGREGATION AND CONDENSATION PROTEIN A"/>
    <property type="match status" value="1"/>
</dbReference>
<dbReference type="AlphaFoldDB" id="A0AB94IXM4"/>
<dbReference type="Pfam" id="PF02616">
    <property type="entry name" value="SMC_ScpA"/>
    <property type="match status" value="1"/>
</dbReference>
<evidence type="ECO:0000256" key="1">
    <source>
        <dbReference type="ARBA" id="ARBA00044777"/>
    </source>
</evidence>
<dbReference type="Proteomes" id="UP000008957">
    <property type="component" value="Chromosome"/>
</dbReference>
<proteinExistence type="predicted"/>
<sequence>MEAFDISVEGFSGPLDLLCSLVESRQMEASRIKVRQLVRIYGVYLARTKRASVETIAEFFYMAAGLILSKTRSLLPGAEPGPEEEVEVDEEALMETLVRYRPYRVASHWLWGRLEEQSRCFRRPAQGAAEDGGGEALDLEYDIGDLYFLARVWWGVFERHDRERSRERERLLEEEAADWDGFAEAAPDEALIEDRIAELDGRLAREGTLFLSALCRAAHSVKLLVVTLLALLEMCRMGRVRIEQEELFADVKVLAGSAA</sequence>
<dbReference type="InterPro" id="IPR003768">
    <property type="entry name" value="ScpA"/>
</dbReference>
<dbReference type="KEGG" id="sbr:SY1_12980"/>
<dbReference type="RefSeq" id="WP_015556561.1">
    <property type="nucleotide sequence ID" value="NZ_OZ209244.1"/>
</dbReference>
<dbReference type="EMBL" id="FP929056">
    <property type="protein sequence ID" value="CBL28414.1"/>
    <property type="molecule type" value="Genomic_DNA"/>
</dbReference>
<keyword evidence="3" id="KW-1185">Reference proteome</keyword>
<reference evidence="3" key="1">
    <citation type="submission" date="2010-03" db="EMBL/GenBank/DDBJ databases">
        <title>The genome sequence of Synergistetes sp. SGP1.</title>
        <authorList>
            <consortium name="metaHIT consortium -- http://www.metahit.eu/"/>
            <person name="Pajon A."/>
            <person name="Turner K."/>
            <person name="Parkhill J."/>
            <person name="Wade W."/>
            <person name="Vartoukian S."/>
        </authorList>
    </citation>
    <scope>NUCLEOTIDE SEQUENCE [LARGE SCALE GENOMIC DNA]</scope>
    <source>
        <strain evidence="3">SGP1</strain>
    </source>
</reference>
<protein>
    <recommendedName>
        <fullName evidence="1">Segregation and condensation protein A</fullName>
    </recommendedName>
</protein>
<reference evidence="2 3" key="2">
    <citation type="submission" date="2010-03" db="EMBL/GenBank/DDBJ databases">
        <authorList>
            <person name="Pajon A."/>
        </authorList>
    </citation>
    <scope>NUCLEOTIDE SEQUENCE [LARGE SCALE GENOMIC DNA]</scope>
    <source>
        <strain evidence="2 3">SGP1</strain>
    </source>
</reference>
<evidence type="ECO:0000313" key="3">
    <source>
        <dbReference type="Proteomes" id="UP000008957"/>
    </source>
</evidence>
<name>A0AB94IXM4_9BACT</name>
<gene>
    <name evidence="2" type="ORF">SY1_12980</name>
</gene>